<evidence type="ECO:0000313" key="2">
    <source>
        <dbReference type="Proteomes" id="UP000824334"/>
    </source>
</evidence>
<dbReference type="Proteomes" id="UP000824334">
    <property type="component" value="Chromosome"/>
</dbReference>
<keyword evidence="2" id="KW-1185">Reference proteome</keyword>
<dbReference type="Pfam" id="PF14354">
    <property type="entry name" value="Lar_restr_allev"/>
    <property type="match status" value="1"/>
</dbReference>
<accession>A0ABX8TH95</accession>
<organism evidence="1 2">
    <name type="scientific">Brevundimonas nasdae</name>
    <dbReference type="NCBI Taxonomy" id="172043"/>
    <lineage>
        <taxon>Bacteria</taxon>
        <taxon>Pseudomonadati</taxon>
        <taxon>Pseudomonadota</taxon>
        <taxon>Alphaproteobacteria</taxon>
        <taxon>Caulobacterales</taxon>
        <taxon>Caulobacteraceae</taxon>
        <taxon>Brevundimonas</taxon>
    </lineage>
</organism>
<dbReference type="EMBL" id="CP080034">
    <property type="protein sequence ID" value="QYC10595.1"/>
    <property type="molecule type" value="Genomic_DNA"/>
</dbReference>
<protein>
    <submittedName>
        <fullName evidence="1">Lar family restriction alleviation protein</fullName>
    </submittedName>
</protein>
<name>A0ABX8TH95_9CAUL</name>
<dbReference type="RefSeq" id="WP_219353346.1">
    <property type="nucleotide sequence ID" value="NZ_CP080034.1"/>
</dbReference>
<gene>
    <name evidence="1" type="ORF">KWG56_00785</name>
</gene>
<sequence>MRGANPCPFCAAHKIGVSRRGGVRFWARCLSCEAEGPTSRTPEEAIARWNARHREEAQQKAITAIHRIVTPDQGENLSDDERAIFAVTSSILFPPDRSGLRPHRRIDA</sequence>
<proteinExistence type="predicted"/>
<dbReference type="GeneID" id="94373780"/>
<reference evidence="1 2" key="1">
    <citation type="submission" date="2021-07" db="EMBL/GenBank/DDBJ databases">
        <title>Isolation and characterization of bacteria from a gold mining with a capacity of golden bioaccumulation.</title>
        <authorList>
            <person name="Yang X.J."/>
        </authorList>
    </citation>
    <scope>NUCLEOTIDE SEQUENCE [LARGE SCALE GENOMIC DNA]</scope>
    <source>
        <strain evidence="1 2">Au29</strain>
    </source>
</reference>
<evidence type="ECO:0000313" key="1">
    <source>
        <dbReference type="EMBL" id="QYC10595.1"/>
    </source>
</evidence>